<sequence length="140" mass="15946">MDNEDQKLFIGSGHPDEAKPHSQIRMRDALLYSEKDGVFSDTIAKSIIVAIYSEWDEMYRQKIADEVGVEAKNLASDLMGDLRHVRNWIVHNKSVVDKNHKKIKILPWQLHQGEELKVSSEMFSSLIDAINVMQVAVATI</sequence>
<gene>
    <name evidence="2" type="ORF">H6G94_13785</name>
</gene>
<evidence type="ECO:0008006" key="4">
    <source>
        <dbReference type="Google" id="ProtNLM"/>
    </source>
</evidence>
<evidence type="ECO:0000313" key="2">
    <source>
        <dbReference type="EMBL" id="MBD2612334.1"/>
    </source>
</evidence>
<dbReference type="Proteomes" id="UP000606396">
    <property type="component" value="Unassembled WGS sequence"/>
</dbReference>
<comment type="caution">
    <text evidence="2">The sequence shown here is derived from an EMBL/GenBank/DDBJ whole genome shotgun (WGS) entry which is preliminary data.</text>
</comment>
<feature type="region of interest" description="Disordered" evidence="1">
    <location>
        <begin position="1"/>
        <end position="21"/>
    </location>
</feature>
<evidence type="ECO:0000313" key="3">
    <source>
        <dbReference type="Proteomes" id="UP000606396"/>
    </source>
</evidence>
<name>A0ABR8H9K2_NOSPU</name>
<organism evidence="2 3">
    <name type="scientific">Nostoc punctiforme FACHB-252</name>
    <dbReference type="NCBI Taxonomy" id="1357509"/>
    <lineage>
        <taxon>Bacteria</taxon>
        <taxon>Bacillati</taxon>
        <taxon>Cyanobacteriota</taxon>
        <taxon>Cyanophyceae</taxon>
        <taxon>Nostocales</taxon>
        <taxon>Nostocaceae</taxon>
        <taxon>Nostoc</taxon>
    </lineage>
</organism>
<evidence type="ECO:0000256" key="1">
    <source>
        <dbReference type="SAM" id="MobiDB-lite"/>
    </source>
</evidence>
<accession>A0ABR8H9K2</accession>
<keyword evidence="3" id="KW-1185">Reference proteome</keyword>
<dbReference type="EMBL" id="JACJTC010000009">
    <property type="protein sequence ID" value="MBD2612334.1"/>
    <property type="molecule type" value="Genomic_DNA"/>
</dbReference>
<protein>
    <recommendedName>
        <fullName evidence="4">RiboL-PSP-HEPN domain-containing protein</fullName>
    </recommendedName>
</protein>
<reference evidence="2 3" key="1">
    <citation type="journal article" date="2020" name="ISME J.">
        <title>Comparative genomics reveals insights into cyanobacterial evolution and habitat adaptation.</title>
        <authorList>
            <person name="Chen M.Y."/>
            <person name="Teng W.K."/>
            <person name="Zhao L."/>
            <person name="Hu C.X."/>
            <person name="Zhou Y.K."/>
            <person name="Han B.P."/>
            <person name="Song L.R."/>
            <person name="Shu W.S."/>
        </authorList>
    </citation>
    <scope>NUCLEOTIDE SEQUENCE [LARGE SCALE GENOMIC DNA]</scope>
    <source>
        <strain evidence="2 3">FACHB-252</strain>
    </source>
</reference>
<dbReference type="RefSeq" id="WP_190949875.1">
    <property type="nucleotide sequence ID" value="NZ_JACJTC010000009.1"/>
</dbReference>
<proteinExistence type="predicted"/>